<name>A0A8H6K4L4_9PEZI</name>
<protein>
    <submittedName>
        <fullName evidence="1">Proteasome component ecm29</fullName>
    </submittedName>
</protein>
<dbReference type="AlphaFoldDB" id="A0A8H6K4L4"/>
<accession>A0A8H6K4L4</accession>
<sequence length="231" mass="24915">MFLWNCIQNLGSGRPPPAGRFENPAQSGRAEIQLNEGINLNNTKVRSIVGGCIVRKPARGDRRSLRRGGSRSSDDPFCEACVPLGQEKIVASLPMPTVARTSSSPNGPVQHLVHTVLQQVLCRPVPLSVFEFQDAMADINHKIGTLIGSHDPRYVSFDVSSLTRRQEHNVQRLGEGGSSPSAQAMLGQALRFLFSPGGLEGGVDEVKLFSLKTILDITKKGGPKLKPLSGI</sequence>
<keyword evidence="2" id="KW-1185">Reference proteome</keyword>
<reference evidence="1" key="1">
    <citation type="journal article" date="2020" name="Phytopathology">
        <title>Genome Sequence Resources of Colletotrichum truncatum, C. plurivorum, C. musicola, and C. sojae: Four Species Pathogenic to Soybean (Glycine max).</title>
        <authorList>
            <person name="Rogerio F."/>
            <person name="Boufleur T.R."/>
            <person name="Ciampi-Guillardi M."/>
            <person name="Sukno S.A."/>
            <person name="Thon M.R."/>
            <person name="Massola Junior N.S."/>
            <person name="Baroncelli R."/>
        </authorList>
    </citation>
    <scope>NUCLEOTIDE SEQUENCE</scope>
    <source>
        <strain evidence="1">LFN0074</strain>
    </source>
</reference>
<evidence type="ECO:0000313" key="2">
    <source>
        <dbReference type="Proteomes" id="UP000639643"/>
    </source>
</evidence>
<dbReference type="Proteomes" id="UP000639643">
    <property type="component" value="Unassembled WGS sequence"/>
</dbReference>
<organism evidence="1 2">
    <name type="scientific">Colletotrichum musicola</name>
    <dbReference type="NCBI Taxonomy" id="2175873"/>
    <lineage>
        <taxon>Eukaryota</taxon>
        <taxon>Fungi</taxon>
        <taxon>Dikarya</taxon>
        <taxon>Ascomycota</taxon>
        <taxon>Pezizomycotina</taxon>
        <taxon>Sordariomycetes</taxon>
        <taxon>Hypocreomycetidae</taxon>
        <taxon>Glomerellales</taxon>
        <taxon>Glomerellaceae</taxon>
        <taxon>Colletotrichum</taxon>
        <taxon>Colletotrichum orchidearum species complex</taxon>
    </lineage>
</organism>
<gene>
    <name evidence="1" type="ORF">CMUS01_10309</name>
</gene>
<dbReference type="OrthoDB" id="4207421at2759"/>
<dbReference type="GO" id="GO:0000502">
    <property type="term" value="C:proteasome complex"/>
    <property type="evidence" value="ECO:0007669"/>
    <property type="project" value="UniProtKB-KW"/>
</dbReference>
<dbReference type="EMBL" id="WIGM01000471">
    <property type="protein sequence ID" value="KAF6824303.1"/>
    <property type="molecule type" value="Genomic_DNA"/>
</dbReference>
<proteinExistence type="predicted"/>
<keyword evidence="1" id="KW-0647">Proteasome</keyword>
<evidence type="ECO:0000313" key="1">
    <source>
        <dbReference type="EMBL" id="KAF6824303.1"/>
    </source>
</evidence>
<comment type="caution">
    <text evidence="1">The sequence shown here is derived from an EMBL/GenBank/DDBJ whole genome shotgun (WGS) entry which is preliminary data.</text>
</comment>